<evidence type="ECO:0000256" key="1">
    <source>
        <dbReference type="ARBA" id="ARBA00004162"/>
    </source>
</evidence>
<evidence type="ECO:0000256" key="2">
    <source>
        <dbReference type="ARBA" id="ARBA00004586"/>
    </source>
</evidence>
<protein>
    <recommendedName>
        <fullName evidence="15">Diacylglycerol O-acyltransferase</fullName>
    </recommendedName>
</protein>
<dbReference type="Pfam" id="PF03007">
    <property type="entry name" value="WS_DGAT_cat"/>
    <property type="match status" value="1"/>
</dbReference>
<keyword evidence="5" id="KW-0808">Transferase</keyword>
<dbReference type="EMBL" id="JADFTS010000004">
    <property type="protein sequence ID" value="KAF9611480.1"/>
    <property type="molecule type" value="Genomic_DNA"/>
</dbReference>
<comment type="subcellular location">
    <subcellularLocation>
        <location evidence="1">Cell membrane</location>
        <topology evidence="1">Single-pass membrane protein</topology>
    </subcellularLocation>
    <subcellularLocation>
        <location evidence="2">Endoplasmic reticulum membrane</location>
    </subcellularLocation>
</comment>
<evidence type="ECO:0000256" key="10">
    <source>
        <dbReference type="ARBA" id="ARBA00048109"/>
    </source>
</evidence>
<dbReference type="PANTHER" id="PTHR31650:SF34">
    <property type="entry name" value="O-ACYLTRANSFERASE WSD1-LIKE ISOFORM X1"/>
    <property type="match status" value="1"/>
</dbReference>
<dbReference type="UniPathway" id="UPA00282"/>
<keyword evidence="14" id="KW-1185">Reference proteome</keyword>
<organism evidence="13 14">
    <name type="scientific">Coptis chinensis</name>
    <dbReference type="NCBI Taxonomy" id="261450"/>
    <lineage>
        <taxon>Eukaryota</taxon>
        <taxon>Viridiplantae</taxon>
        <taxon>Streptophyta</taxon>
        <taxon>Embryophyta</taxon>
        <taxon>Tracheophyta</taxon>
        <taxon>Spermatophyta</taxon>
        <taxon>Magnoliopsida</taxon>
        <taxon>Ranunculales</taxon>
        <taxon>Ranunculaceae</taxon>
        <taxon>Coptidoideae</taxon>
        <taxon>Coptis</taxon>
    </lineage>
</organism>
<keyword evidence="6" id="KW-0256">Endoplasmic reticulum</keyword>
<evidence type="ECO:0000259" key="12">
    <source>
        <dbReference type="Pfam" id="PF06974"/>
    </source>
</evidence>
<sequence>MEEVSMVFNQPKQKQKLQVEEEEETLLPMSPTSQYLSNSVLSLSVLCVFELETVLTEFETADIISNVILPLNRLFSSIIHIDEKGAPRWKKVEVRVEDHIIVPTFSTGLSTMEYDEKLTEYVTKLAGERLSSNKPSWEIHLVKYPNKNGAGSMVFKVGHALGDGYSLLYVMFSVFKRADDPSLPLTLPSMSMRVTGGEKSLWSYVSRCINTVSDLTFSGLKASFWEDSTTVVRSGALGVEFEPITISSVSLSMERLKEVKSKVGGTINDVVHGIIYYLIHLYMVRTGDICSGKHMNLLVMFNTRMVRGYKSIAEMFEAKIWGNHVAFLHAPIPSVSGGEEVDPLYFVIKAKEAMERNKNSMFTYLIKPIISALIYIRGPKGISKLSHTNFRNTTASVTSLIGPKEKIAIAGHQVGSCYFIVPGVPQNLIFTILSCTGQLRLVATMEKNFIDSQLLNECMNEAFENIYVAACGGGISP</sequence>
<comment type="caution">
    <text evidence="13">The sequence shown here is derived from an EMBL/GenBank/DDBJ whole genome shotgun (WGS) entry which is preliminary data.</text>
</comment>
<reference evidence="13 14" key="1">
    <citation type="submission" date="2020-10" db="EMBL/GenBank/DDBJ databases">
        <title>The Coptis chinensis genome and diversification of protoberbering-type alkaloids.</title>
        <authorList>
            <person name="Wang B."/>
            <person name="Shu S."/>
            <person name="Song C."/>
            <person name="Liu Y."/>
        </authorList>
    </citation>
    <scope>NUCLEOTIDE SEQUENCE [LARGE SCALE GENOMIC DNA]</scope>
    <source>
        <strain evidence="13">HL-2020</strain>
        <tissue evidence="13">Leaf</tissue>
    </source>
</reference>
<comment type="similarity">
    <text evidence="8">In the N-terminal section; belongs to the long-chain O-acyltransferase family.</text>
</comment>
<evidence type="ECO:0000256" key="6">
    <source>
        <dbReference type="ARBA" id="ARBA00022824"/>
    </source>
</evidence>
<evidence type="ECO:0000313" key="14">
    <source>
        <dbReference type="Proteomes" id="UP000631114"/>
    </source>
</evidence>
<evidence type="ECO:0000256" key="7">
    <source>
        <dbReference type="ARBA" id="ARBA00023315"/>
    </source>
</evidence>
<evidence type="ECO:0000256" key="9">
    <source>
        <dbReference type="ARBA" id="ARBA00047604"/>
    </source>
</evidence>
<evidence type="ECO:0000256" key="4">
    <source>
        <dbReference type="ARBA" id="ARBA00005189"/>
    </source>
</evidence>
<dbReference type="GO" id="GO:0019432">
    <property type="term" value="P:triglyceride biosynthetic process"/>
    <property type="evidence" value="ECO:0007669"/>
    <property type="project" value="UniProtKB-UniPathway"/>
</dbReference>
<dbReference type="InterPro" id="IPR004255">
    <property type="entry name" value="O-acyltransferase_WSD1_N"/>
</dbReference>
<gene>
    <name evidence="13" type="ORF">IFM89_032450</name>
</gene>
<feature type="domain" description="O-acyltransferase WSD1-like N-terminal" evidence="11">
    <location>
        <begin position="116"/>
        <end position="271"/>
    </location>
</feature>
<evidence type="ECO:0008006" key="15">
    <source>
        <dbReference type="Google" id="ProtNLM"/>
    </source>
</evidence>
<comment type="catalytic activity">
    <reaction evidence="10">
        <text>an acyl-CoA + a 1,2-diacyl-sn-glycerol = a triacyl-sn-glycerol + CoA</text>
        <dbReference type="Rhea" id="RHEA:10868"/>
        <dbReference type="ChEBI" id="CHEBI:17815"/>
        <dbReference type="ChEBI" id="CHEBI:57287"/>
        <dbReference type="ChEBI" id="CHEBI:58342"/>
        <dbReference type="ChEBI" id="CHEBI:64615"/>
        <dbReference type="EC" id="2.3.1.20"/>
    </reaction>
</comment>
<dbReference type="Pfam" id="PF06974">
    <property type="entry name" value="WS_DGAT_C"/>
    <property type="match status" value="1"/>
</dbReference>
<dbReference type="Proteomes" id="UP000631114">
    <property type="component" value="Unassembled WGS sequence"/>
</dbReference>
<name>A0A835I2M1_9MAGN</name>
<evidence type="ECO:0000259" key="11">
    <source>
        <dbReference type="Pfam" id="PF03007"/>
    </source>
</evidence>
<dbReference type="GO" id="GO:0005789">
    <property type="term" value="C:endoplasmic reticulum membrane"/>
    <property type="evidence" value="ECO:0007669"/>
    <property type="project" value="UniProtKB-SubCell"/>
</dbReference>
<feature type="domain" description="O-acyltransferase WSD1 C-terminal" evidence="12">
    <location>
        <begin position="321"/>
        <end position="466"/>
    </location>
</feature>
<keyword evidence="7" id="KW-0012">Acyltransferase</keyword>
<evidence type="ECO:0000313" key="13">
    <source>
        <dbReference type="EMBL" id="KAF9611480.1"/>
    </source>
</evidence>
<dbReference type="GO" id="GO:0005886">
    <property type="term" value="C:plasma membrane"/>
    <property type="evidence" value="ECO:0007669"/>
    <property type="project" value="UniProtKB-SubCell"/>
</dbReference>
<dbReference type="PANTHER" id="PTHR31650">
    <property type="entry name" value="O-ACYLTRANSFERASE (WSD1-LIKE) FAMILY PROTEIN"/>
    <property type="match status" value="1"/>
</dbReference>
<comment type="pathway">
    <text evidence="4">Lipid metabolism.</text>
</comment>
<comment type="catalytic activity">
    <reaction evidence="9">
        <text>a long chain fatty alcohol + a fatty acyl-CoA = a long-chain alcohol wax ester + CoA</text>
        <dbReference type="Rhea" id="RHEA:38443"/>
        <dbReference type="ChEBI" id="CHEBI:17135"/>
        <dbReference type="ChEBI" id="CHEBI:57287"/>
        <dbReference type="ChEBI" id="CHEBI:77636"/>
        <dbReference type="ChEBI" id="CHEBI:235323"/>
        <dbReference type="EC" id="2.3.1.75"/>
    </reaction>
</comment>
<accession>A0A835I2M1</accession>
<dbReference type="GO" id="GO:0047196">
    <property type="term" value="F:long-chain-alcohol O-fatty-acyltransferase activity"/>
    <property type="evidence" value="ECO:0007669"/>
    <property type="project" value="UniProtKB-EC"/>
</dbReference>
<dbReference type="AlphaFoldDB" id="A0A835I2M1"/>
<dbReference type="InterPro" id="IPR009721">
    <property type="entry name" value="O-acyltransferase_WSD1_C"/>
</dbReference>
<comment type="pathway">
    <text evidence="3">Glycerolipid metabolism; triacylglycerol biosynthesis.</text>
</comment>
<dbReference type="OrthoDB" id="619536at2759"/>
<dbReference type="GO" id="GO:0004144">
    <property type="term" value="F:diacylglycerol O-acyltransferase activity"/>
    <property type="evidence" value="ECO:0007669"/>
    <property type="project" value="UniProtKB-EC"/>
</dbReference>
<evidence type="ECO:0000256" key="3">
    <source>
        <dbReference type="ARBA" id="ARBA00004771"/>
    </source>
</evidence>
<proteinExistence type="inferred from homology"/>
<evidence type="ECO:0000256" key="5">
    <source>
        <dbReference type="ARBA" id="ARBA00022679"/>
    </source>
</evidence>
<dbReference type="InterPro" id="IPR045034">
    <property type="entry name" value="O-acyltransferase_WSD1-like"/>
</dbReference>
<evidence type="ECO:0000256" key="8">
    <source>
        <dbReference type="ARBA" id="ARBA00024360"/>
    </source>
</evidence>